<accession>A0A6G9H0Q4</accession>
<dbReference type="KEGG" id="slia:HA039_18565"/>
<dbReference type="InterPro" id="IPR051677">
    <property type="entry name" value="AfsR-DnrI-RedD_regulator"/>
</dbReference>
<keyword evidence="2" id="KW-0902">Two-component regulatory system</keyword>
<keyword evidence="4 6" id="KW-0238">DNA-binding</keyword>
<reference evidence="8 9" key="1">
    <citation type="submission" date="2020-03" db="EMBL/GenBank/DDBJ databases">
        <title>A novel species.</title>
        <authorList>
            <person name="Gao J."/>
        </authorList>
    </citation>
    <scope>NUCLEOTIDE SEQUENCE [LARGE SCALE GENOMIC DNA]</scope>
    <source>
        <strain evidence="8 9">QMT-12</strain>
    </source>
</reference>
<dbReference type="Pfam" id="PF03704">
    <property type="entry name" value="BTAD"/>
    <property type="match status" value="1"/>
</dbReference>
<dbReference type="SUPFAM" id="SSF48452">
    <property type="entry name" value="TPR-like"/>
    <property type="match status" value="1"/>
</dbReference>
<dbReference type="SMART" id="SM00862">
    <property type="entry name" value="Trans_reg_C"/>
    <property type="match status" value="1"/>
</dbReference>
<dbReference type="EMBL" id="CP050177">
    <property type="protein sequence ID" value="QIQ04050.1"/>
    <property type="molecule type" value="Genomic_DNA"/>
</dbReference>
<dbReference type="Gene3D" id="1.10.10.10">
    <property type="entry name" value="Winged helix-like DNA-binding domain superfamily/Winged helix DNA-binding domain"/>
    <property type="match status" value="1"/>
</dbReference>
<dbReference type="Gene3D" id="1.25.40.10">
    <property type="entry name" value="Tetratricopeptide repeat domain"/>
    <property type="match status" value="1"/>
</dbReference>
<dbReference type="GO" id="GO:0003677">
    <property type="term" value="F:DNA binding"/>
    <property type="evidence" value="ECO:0007669"/>
    <property type="project" value="UniProtKB-UniRule"/>
</dbReference>
<evidence type="ECO:0000256" key="2">
    <source>
        <dbReference type="ARBA" id="ARBA00023012"/>
    </source>
</evidence>
<dbReference type="GO" id="GO:0006355">
    <property type="term" value="P:regulation of DNA-templated transcription"/>
    <property type="evidence" value="ECO:0007669"/>
    <property type="project" value="InterPro"/>
</dbReference>
<evidence type="ECO:0000259" key="7">
    <source>
        <dbReference type="PROSITE" id="PS51755"/>
    </source>
</evidence>
<dbReference type="PROSITE" id="PS51755">
    <property type="entry name" value="OMPR_PHOB"/>
    <property type="match status" value="1"/>
</dbReference>
<dbReference type="PANTHER" id="PTHR35807">
    <property type="entry name" value="TRANSCRIPTIONAL REGULATOR REDD-RELATED"/>
    <property type="match status" value="1"/>
</dbReference>
<feature type="domain" description="OmpR/PhoB-type" evidence="7">
    <location>
        <begin position="1"/>
        <end position="97"/>
    </location>
</feature>
<keyword evidence="3" id="KW-0805">Transcription regulation</keyword>
<dbReference type="AlphaFoldDB" id="A0A6G9H0Q4"/>
<dbReference type="InterPro" id="IPR016032">
    <property type="entry name" value="Sig_transdc_resp-reg_C-effctor"/>
</dbReference>
<gene>
    <name evidence="8" type="ORF">HA039_18565</name>
</gene>
<dbReference type="PANTHER" id="PTHR35807:SF1">
    <property type="entry name" value="TRANSCRIPTIONAL REGULATOR REDD"/>
    <property type="match status" value="1"/>
</dbReference>
<comment type="similarity">
    <text evidence="1">Belongs to the AfsR/DnrI/RedD regulatory family.</text>
</comment>
<feature type="DNA-binding region" description="OmpR/PhoB-type" evidence="6">
    <location>
        <begin position="1"/>
        <end position="97"/>
    </location>
</feature>
<proteinExistence type="inferred from homology"/>
<dbReference type="SUPFAM" id="SSF46894">
    <property type="entry name" value="C-terminal effector domain of the bipartite response regulators"/>
    <property type="match status" value="1"/>
</dbReference>
<protein>
    <submittedName>
        <fullName evidence="8">AfsR/SARP family transcriptional regulator</fullName>
    </submittedName>
</protein>
<dbReference type="InterPro" id="IPR011990">
    <property type="entry name" value="TPR-like_helical_dom_sf"/>
</dbReference>
<sequence length="271" mass="30450">MLSFSILGALEIYTEAGQVEIPGDLQRTLVQVLLISERQAVGGEVLINEMWGDSAPDNQTNALQAHVSRLRRRLRALEPERSLSRLTIHPSGYRLAVEDDELDAAQFFRKVQQAEMAMLTHPAEAADLLRSALAMWRGPVFGQLPGGTVCRLAGARFEEHRLRARELLFDAELDAGHHSRILAELHETHISNPLRERFCEQLMLALYRSGRQADALDTYRRMWQHLSEEIGVQPSPSLRRVERAILSHDPALSLGSGRGRLESDLTGARRP</sequence>
<dbReference type="InterPro" id="IPR005158">
    <property type="entry name" value="BTAD"/>
</dbReference>
<evidence type="ECO:0000256" key="3">
    <source>
        <dbReference type="ARBA" id="ARBA00023015"/>
    </source>
</evidence>
<keyword evidence="9" id="KW-1185">Reference proteome</keyword>
<dbReference type="Pfam" id="PF00486">
    <property type="entry name" value="Trans_reg_C"/>
    <property type="match status" value="1"/>
</dbReference>
<name>A0A6G9H0Q4_9ACTN</name>
<dbReference type="SMART" id="SM01043">
    <property type="entry name" value="BTAD"/>
    <property type="match status" value="1"/>
</dbReference>
<evidence type="ECO:0000256" key="5">
    <source>
        <dbReference type="ARBA" id="ARBA00023163"/>
    </source>
</evidence>
<evidence type="ECO:0000313" key="9">
    <source>
        <dbReference type="Proteomes" id="UP000501179"/>
    </source>
</evidence>
<dbReference type="InterPro" id="IPR036388">
    <property type="entry name" value="WH-like_DNA-bd_sf"/>
</dbReference>
<evidence type="ECO:0000256" key="1">
    <source>
        <dbReference type="ARBA" id="ARBA00005820"/>
    </source>
</evidence>
<dbReference type="GO" id="GO:0000160">
    <property type="term" value="P:phosphorelay signal transduction system"/>
    <property type="evidence" value="ECO:0007669"/>
    <property type="project" value="UniProtKB-KW"/>
</dbReference>
<evidence type="ECO:0000256" key="6">
    <source>
        <dbReference type="PROSITE-ProRule" id="PRU01091"/>
    </source>
</evidence>
<dbReference type="InterPro" id="IPR001867">
    <property type="entry name" value="OmpR/PhoB-type_DNA-bd"/>
</dbReference>
<evidence type="ECO:0000313" key="8">
    <source>
        <dbReference type="EMBL" id="QIQ04050.1"/>
    </source>
</evidence>
<evidence type="ECO:0000256" key="4">
    <source>
        <dbReference type="ARBA" id="ARBA00023125"/>
    </source>
</evidence>
<dbReference type="Proteomes" id="UP000501179">
    <property type="component" value="Chromosome"/>
</dbReference>
<keyword evidence="5" id="KW-0804">Transcription</keyword>
<organism evidence="8 9">
    <name type="scientific">Streptomyces liangshanensis</name>
    <dbReference type="NCBI Taxonomy" id="2717324"/>
    <lineage>
        <taxon>Bacteria</taxon>
        <taxon>Bacillati</taxon>
        <taxon>Actinomycetota</taxon>
        <taxon>Actinomycetes</taxon>
        <taxon>Kitasatosporales</taxon>
        <taxon>Streptomycetaceae</taxon>
        <taxon>Streptomyces</taxon>
    </lineage>
</organism>
<dbReference type="CDD" id="cd15831">
    <property type="entry name" value="BTAD"/>
    <property type="match status" value="1"/>
</dbReference>